<sequence>MPILTLHKEISRLEDELDYFEISHNENLGKDLIKEKFKRKYLERCEKFLEGIIYSVKLIDTKLAKCLGRGWSTYQRILNKKIRKDHEYLVINELNIKEKKEIGIQVEDIFDIYSKDQDFDDYIEILNSLIDRVSNMNHTKVVKSLQKLLASLKPIEIPDIVSSLSLPPLPLPDSSSNFSQKHSDYSQDPSFLQSRNKHGCLLITRDIQTELNFLNFSSSDTLKNMIKEREQEISTLSEKLQRLENIEKNFNNQQQELFDIKKIVEDLGKKPCRLCKENAKKIADKAEEIKELKQVIVKTETTEVELEKTKDKLKQSSIVIDKKNEKIKEITENLEDLKIKINETAYERKNLEDKLKAEEENIKTIEAKLKQSLNINKKLKTHLQSSRSNNANITNHSTILIDNPNLLPTTSNESPNNFNDYSLLEPDIKIRYKTPNPILSSKYHNEITSKNLSPNDSENSSHDFSNSIQPPLIKFKGNKNKSKKIKESKISMIMNKLNITKEEYLGLSKKARLELFEILLAHNKKCGPDCEHLKRAMMIKYKDKGKLYPTKKYNIVKE</sequence>
<feature type="coiled-coil region" evidence="1">
    <location>
        <begin position="219"/>
        <end position="375"/>
    </location>
</feature>
<comment type="caution">
    <text evidence="3">The sequence shown here is derived from an EMBL/GenBank/DDBJ whole genome shotgun (WGS) entry which is preliminary data.</text>
</comment>
<dbReference type="AlphaFoldDB" id="A0A1R2C594"/>
<name>A0A1R2C594_9CILI</name>
<evidence type="ECO:0000313" key="4">
    <source>
        <dbReference type="Proteomes" id="UP000187209"/>
    </source>
</evidence>
<proteinExistence type="predicted"/>
<feature type="compositionally biased region" description="Polar residues" evidence="2">
    <location>
        <begin position="449"/>
        <end position="469"/>
    </location>
</feature>
<reference evidence="3 4" key="1">
    <citation type="submission" date="2016-11" db="EMBL/GenBank/DDBJ databases">
        <title>The macronuclear genome of Stentor coeruleus: a giant cell with tiny introns.</title>
        <authorList>
            <person name="Slabodnick M."/>
            <person name="Ruby J.G."/>
            <person name="Reiff S.B."/>
            <person name="Swart E.C."/>
            <person name="Gosai S."/>
            <person name="Prabakaran S."/>
            <person name="Witkowska E."/>
            <person name="Larue G.E."/>
            <person name="Fisher S."/>
            <person name="Freeman R.M."/>
            <person name="Gunawardena J."/>
            <person name="Chu W."/>
            <person name="Stover N.A."/>
            <person name="Gregory B.D."/>
            <person name="Nowacki M."/>
            <person name="Derisi J."/>
            <person name="Roy S.W."/>
            <person name="Marshall W.F."/>
            <person name="Sood P."/>
        </authorList>
    </citation>
    <scope>NUCLEOTIDE SEQUENCE [LARGE SCALE GENOMIC DNA]</scope>
    <source>
        <strain evidence="3">WM001</strain>
    </source>
</reference>
<keyword evidence="1" id="KW-0175">Coiled coil</keyword>
<keyword evidence="4" id="KW-1185">Reference proteome</keyword>
<accession>A0A1R2C594</accession>
<gene>
    <name evidence="3" type="ORF">SteCoe_14776</name>
</gene>
<dbReference type="EMBL" id="MPUH01000278">
    <property type="protein sequence ID" value="OMJ84151.1"/>
    <property type="molecule type" value="Genomic_DNA"/>
</dbReference>
<evidence type="ECO:0000256" key="2">
    <source>
        <dbReference type="SAM" id="MobiDB-lite"/>
    </source>
</evidence>
<dbReference type="OrthoDB" id="327682at2759"/>
<evidence type="ECO:0000256" key="1">
    <source>
        <dbReference type="SAM" id="Coils"/>
    </source>
</evidence>
<feature type="region of interest" description="Disordered" evidence="2">
    <location>
        <begin position="449"/>
        <end position="480"/>
    </location>
</feature>
<dbReference type="Proteomes" id="UP000187209">
    <property type="component" value="Unassembled WGS sequence"/>
</dbReference>
<protein>
    <submittedName>
        <fullName evidence="3">Uncharacterized protein</fullName>
    </submittedName>
</protein>
<evidence type="ECO:0000313" key="3">
    <source>
        <dbReference type="EMBL" id="OMJ84151.1"/>
    </source>
</evidence>
<organism evidence="3 4">
    <name type="scientific">Stentor coeruleus</name>
    <dbReference type="NCBI Taxonomy" id="5963"/>
    <lineage>
        <taxon>Eukaryota</taxon>
        <taxon>Sar</taxon>
        <taxon>Alveolata</taxon>
        <taxon>Ciliophora</taxon>
        <taxon>Postciliodesmatophora</taxon>
        <taxon>Heterotrichea</taxon>
        <taxon>Heterotrichida</taxon>
        <taxon>Stentoridae</taxon>
        <taxon>Stentor</taxon>
    </lineage>
</organism>